<feature type="compositionally biased region" description="Basic and acidic residues" evidence="1">
    <location>
        <begin position="359"/>
        <end position="376"/>
    </location>
</feature>
<reference evidence="2" key="1">
    <citation type="journal article" date="2014" name="Int. J. Syst. Evol. Microbiol.">
        <title>Complete genome sequence of Corynebacterium casei LMG S-19264T (=DSM 44701T), isolated from a smear-ripened cheese.</title>
        <authorList>
            <consortium name="US DOE Joint Genome Institute (JGI-PGF)"/>
            <person name="Walter F."/>
            <person name="Albersmeier A."/>
            <person name="Kalinowski J."/>
            <person name="Ruckert C."/>
        </authorList>
    </citation>
    <scope>NUCLEOTIDE SEQUENCE</scope>
    <source>
        <strain evidence="2">JCM 4234</strain>
    </source>
</reference>
<accession>A0A918GU25</accession>
<evidence type="ECO:0000256" key="1">
    <source>
        <dbReference type="SAM" id="MobiDB-lite"/>
    </source>
</evidence>
<dbReference type="AlphaFoldDB" id="A0A918GU25"/>
<organism evidence="2 3">
    <name type="scientific">Streptomyces griseoviridis</name>
    <dbReference type="NCBI Taxonomy" id="45398"/>
    <lineage>
        <taxon>Bacteria</taxon>
        <taxon>Bacillati</taxon>
        <taxon>Actinomycetota</taxon>
        <taxon>Actinomycetes</taxon>
        <taxon>Kitasatosporales</taxon>
        <taxon>Streptomycetaceae</taxon>
        <taxon>Streptomyces</taxon>
    </lineage>
</organism>
<name>A0A918GU25_STRGD</name>
<feature type="compositionally biased region" description="Gly residues" evidence="1">
    <location>
        <begin position="44"/>
        <end position="59"/>
    </location>
</feature>
<feature type="compositionally biased region" description="Basic and acidic residues" evidence="1">
    <location>
        <begin position="304"/>
        <end position="347"/>
    </location>
</feature>
<feature type="region of interest" description="Disordered" evidence="1">
    <location>
        <begin position="38"/>
        <end position="68"/>
    </location>
</feature>
<dbReference type="EMBL" id="BMSL01000028">
    <property type="protein sequence ID" value="GGS63128.1"/>
    <property type="molecule type" value="Genomic_DNA"/>
</dbReference>
<evidence type="ECO:0000313" key="3">
    <source>
        <dbReference type="Proteomes" id="UP000653493"/>
    </source>
</evidence>
<feature type="compositionally biased region" description="Low complexity" evidence="1">
    <location>
        <begin position="348"/>
        <end position="358"/>
    </location>
</feature>
<keyword evidence="3" id="KW-1185">Reference proteome</keyword>
<dbReference type="Proteomes" id="UP000653493">
    <property type="component" value="Unassembled WGS sequence"/>
</dbReference>
<sequence length="376" mass="40962">MRAFRVRRAPVRAGQGGRAYRVRRGTVRWSLVSVQRRSARRADGGSGGRAGSGAGGADPGTGTADTALDELYATPPPRFVARREELAAEARTAGRAADARLVQQARRPTLAAWAANLLLRSRPEESARLLELGRALRAAYRTLDAAELKSLTAQRRLVTALARQAADLADAAGHPLSAAVRQEVESTLGAVLADEESADRWAAGRLHTALTPPSAFPVGDLAAPPPAPVREGREEGRAARRGKPADRPAVRARHDRAGDELAGDELAARRRARQERLDRARKAAEEAARHRSAARAEAAQADTALDRARERHEEARQRVTEARRRLDEARTEARRADREQRRAENRQRTAAHALTEAEQTAREAERAVRRADPPGR</sequence>
<gene>
    <name evidence="2" type="ORF">GCM10010238_60300</name>
</gene>
<comment type="caution">
    <text evidence="2">The sequence shown here is derived from an EMBL/GenBank/DDBJ whole genome shotgun (WGS) entry which is preliminary data.</text>
</comment>
<feature type="region of interest" description="Disordered" evidence="1">
    <location>
        <begin position="212"/>
        <end position="376"/>
    </location>
</feature>
<feature type="compositionally biased region" description="Basic and acidic residues" evidence="1">
    <location>
        <begin position="274"/>
        <end position="289"/>
    </location>
</feature>
<proteinExistence type="predicted"/>
<feature type="compositionally biased region" description="Basic and acidic residues" evidence="1">
    <location>
        <begin position="230"/>
        <end position="249"/>
    </location>
</feature>
<reference evidence="2" key="2">
    <citation type="submission" date="2020-09" db="EMBL/GenBank/DDBJ databases">
        <authorList>
            <person name="Sun Q."/>
            <person name="Ohkuma M."/>
        </authorList>
    </citation>
    <scope>NUCLEOTIDE SEQUENCE</scope>
    <source>
        <strain evidence="2">JCM 4234</strain>
    </source>
</reference>
<evidence type="ECO:0000313" key="2">
    <source>
        <dbReference type="EMBL" id="GGS63128.1"/>
    </source>
</evidence>
<protein>
    <submittedName>
        <fullName evidence="2">Uncharacterized protein</fullName>
    </submittedName>
</protein>